<accession>A0A2R8B3X5</accession>
<feature type="domain" description="ASCH" evidence="1">
    <location>
        <begin position="19"/>
        <end position="136"/>
    </location>
</feature>
<dbReference type="Proteomes" id="UP000244924">
    <property type="component" value="Unassembled WGS sequence"/>
</dbReference>
<evidence type="ECO:0000313" key="2">
    <source>
        <dbReference type="EMBL" id="SPH17318.1"/>
    </source>
</evidence>
<dbReference type="SUPFAM" id="SSF88697">
    <property type="entry name" value="PUA domain-like"/>
    <property type="match status" value="1"/>
</dbReference>
<proteinExistence type="predicted"/>
<organism evidence="2 3">
    <name type="scientific">Albidovulum aquaemixtae</name>
    <dbReference type="NCBI Taxonomy" id="1542388"/>
    <lineage>
        <taxon>Bacteria</taxon>
        <taxon>Pseudomonadati</taxon>
        <taxon>Pseudomonadota</taxon>
        <taxon>Alphaproteobacteria</taxon>
        <taxon>Rhodobacterales</taxon>
        <taxon>Paracoccaceae</taxon>
        <taxon>Albidovulum</taxon>
    </lineage>
</organism>
<dbReference type="PANTHER" id="PTHR39203">
    <property type="entry name" value="CYTOPLASMIC PROTEIN-RELATED"/>
    <property type="match status" value="1"/>
</dbReference>
<gene>
    <name evidence="2" type="ORF">DEA8626_00836</name>
</gene>
<evidence type="ECO:0000259" key="1">
    <source>
        <dbReference type="SMART" id="SM01022"/>
    </source>
</evidence>
<sequence>MTAATLDDLKARYPGAETFTFGDGRALCDELLALVRAGRKTATCGALRDFQEGVEAMPKVGRRDIALDWDGNPALVIETVEVTIRRFSDVDTGFALAEGENETLEGWQEDHRLYFERNGGWSPEMELVCERFRFIEDLGS</sequence>
<keyword evidence="3" id="KW-1185">Reference proteome</keyword>
<dbReference type="EMBL" id="OMOQ01000001">
    <property type="protein sequence ID" value="SPH17318.1"/>
    <property type="molecule type" value="Genomic_DNA"/>
</dbReference>
<evidence type="ECO:0000313" key="3">
    <source>
        <dbReference type="Proteomes" id="UP000244924"/>
    </source>
</evidence>
<dbReference type="InterPro" id="IPR007374">
    <property type="entry name" value="ASCH_domain"/>
</dbReference>
<name>A0A2R8B3X5_9RHOB</name>
<dbReference type="AlphaFoldDB" id="A0A2R8B3X5"/>
<dbReference type="SMART" id="SM01022">
    <property type="entry name" value="ASCH"/>
    <property type="match status" value="1"/>
</dbReference>
<dbReference type="PIRSF" id="PIRSF021320">
    <property type="entry name" value="DUF984"/>
    <property type="match status" value="1"/>
</dbReference>
<dbReference type="InterPro" id="IPR015947">
    <property type="entry name" value="PUA-like_sf"/>
</dbReference>
<dbReference type="Gene3D" id="3.10.400.10">
    <property type="entry name" value="Sulfate adenylyltransferase"/>
    <property type="match status" value="1"/>
</dbReference>
<dbReference type="RefSeq" id="WP_108851776.1">
    <property type="nucleotide sequence ID" value="NZ_OMOQ01000001.1"/>
</dbReference>
<dbReference type="Pfam" id="PF04266">
    <property type="entry name" value="ASCH"/>
    <property type="match status" value="1"/>
</dbReference>
<dbReference type="PANTHER" id="PTHR39203:SF1">
    <property type="entry name" value="CYTOPLASMIC PROTEIN"/>
    <property type="match status" value="1"/>
</dbReference>
<dbReference type="InterPro" id="IPR009326">
    <property type="entry name" value="DUF984"/>
</dbReference>
<protein>
    <recommendedName>
        <fullName evidence="1">ASCH domain-containing protein</fullName>
    </recommendedName>
</protein>
<reference evidence="2 3" key="1">
    <citation type="submission" date="2018-03" db="EMBL/GenBank/DDBJ databases">
        <authorList>
            <person name="Keele B.F."/>
        </authorList>
    </citation>
    <scope>NUCLEOTIDE SEQUENCE [LARGE SCALE GENOMIC DNA]</scope>
    <source>
        <strain evidence="2 3">CECT 8626</strain>
    </source>
</reference>
<dbReference type="OrthoDB" id="9807542at2"/>
<dbReference type="CDD" id="cd06553">
    <property type="entry name" value="ASCH_Ef3133_like"/>
    <property type="match status" value="1"/>
</dbReference>